<dbReference type="InterPro" id="IPR039421">
    <property type="entry name" value="Type_1_exporter"/>
</dbReference>
<evidence type="ECO:0000256" key="8">
    <source>
        <dbReference type="ARBA" id="ARBA00023136"/>
    </source>
</evidence>
<evidence type="ECO:0000259" key="12">
    <source>
        <dbReference type="PROSITE" id="PS50929"/>
    </source>
</evidence>
<dbReference type="SUPFAM" id="SSF52540">
    <property type="entry name" value="P-loop containing nucleoside triphosphate hydrolases"/>
    <property type="match status" value="2"/>
</dbReference>
<dbReference type="EMBL" id="ML976999">
    <property type="protein sequence ID" value="KAF1954349.1"/>
    <property type="molecule type" value="Genomic_DNA"/>
</dbReference>
<dbReference type="Pfam" id="PF00664">
    <property type="entry name" value="ABC_membrane"/>
    <property type="match status" value="2"/>
</dbReference>
<dbReference type="CDD" id="cd03249">
    <property type="entry name" value="ABC_MTABC3_MDL1_MDL2"/>
    <property type="match status" value="2"/>
</dbReference>
<dbReference type="PANTHER" id="PTHR43394">
    <property type="entry name" value="ATP-DEPENDENT PERMEASE MDL1, MITOCHONDRIAL"/>
    <property type="match status" value="1"/>
</dbReference>
<dbReference type="InterPro" id="IPR027417">
    <property type="entry name" value="P-loop_NTPase"/>
</dbReference>
<feature type="transmembrane region" description="Helical" evidence="10">
    <location>
        <begin position="814"/>
        <end position="837"/>
    </location>
</feature>
<comment type="similarity">
    <text evidence="2">Belongs to the ABC transporter superfamily. ABCB family. Multidrug resistance exporter (TC 3.A.1.201) subfamily.</text>
</comment>
<feature type="domain" description="ABC transmembrane type-1" evidence="12">
    <location>
        <begin position="59"/>
        <end position="350"/>
    </location>
</feature>
<dbReference type="FunFam" id="3.40.50.300:FF:000251">
    <property type="entry name" value="ABC transporter B family member 19"/>
    <property type="match status" value="1"/>
</dbReference>
<feature type="transmembrane region" description="Helical" evidence="10">
    <location>
        <begin position="699"/>
        <end position="720"/>
    </location>
</feature>
<keyword evidence="8 10" id="KW-0472">Membrane</keyword>
<dbReference type="PROSITE" id="PS00211">
    <property type="entry name" value="ABC_TRANSPORTER_1"/>
    <property type="match status" value="1"/>
</dbReference>
<dbReference type="GO" id="GO:0015421">
    <property type="term" value="F:ABC-type oligopeptide transporter activity"/>
    <property type="evidence" value="ECO:0007669"/>
    <property type="project" value="TreeGrafter"/>
</dbReference>
<dbReference type="PROSITE" id="PS50929">
    <property type="entry name" value="ABC_TM1F"/>
    <property type="match status" value="2"/>
</dbReference>
<feature type="transmembrane region" description="Helical" evidence="10">
    <location>
        <begin position="959"/>
        <end position="979"/>
    </location>
</feature>
<keyword evidence="3" id="KW-0813">Transport</keyword>
<evidence type="ECO:0000256" key="7">
    <source>
        <dbReference type="ARBA" id="ARBA00022989"/>
    </source>
</evidence>
<dbReference type="GO" id="GO:0016887">
    <property type="term" value="F:ATP hydrolysis activity"/>
    <property type="evidence" value="ECO:0007669"/>
    <property type="project" value="InterPro"/>
</dbReference>
<dbReference type="Proteomes" id="UP000800035">
    <property type="component" value="Unassembled WGS sequence"/>
</dbReference>
<dbReference type="Gene3D" id="3.40.50.300">
    <property type="entry name" value="P-loop containing nucleotide triphosphate hydrolases"/>
    <property type="match status" value="2"/>
</dbReference>
<dbReference type="GO" id="GO:0090374">
    <property type="term" value="P:oligopeptide export from mitochondrion"/>
    <property type="evidence" value="ECO:0007669"/>
    <property type="project" value="TreeGrafter"/>
</dbReference>
<dbReference type="PROSITE" id="PS50893">
    <property type="entry name" value="ABC_TRANSPORTER_2"/>
    <property type="match status" value="2"/>
</dbReference>
<feature type="transmembrane region" description="Helical" evidence="10">
    <location>
        <begin position="322"/>
        <end position="342"/>
    </location>
</feature>
<keyword evidence="5" id="KW-0547">Nucleotide-binding</keyword>
<dbReference type="GO" id="GO:0005524">
    <property type="term" value="F:ATP binding"/>
    <property type="evidence" value="ECO:0007669"/>
    <property type="project" value="UniProtKB-KW"/>
</dbReference>
<keyword evidence="4 10" id="KW-0812">Transmembrane</keyword>
<dbReference type="CDD" id="cd18577">
    <property type="entry name" value="ABC_6TM_Pgp_ABCB1_D1_like"/>
    <property type="match status" value="1"/>
</dbReference>
<dbReference type="InterPro" id="IPR036640">
    <property type="entry name" value="ABC1_TM_sf"/>
</dbReference>
<comment type="subcellular location">
    <subcellularLocation>
        <location evidence="1">Membrane</location>
        <topology evidence="1">Multi-pass membrane protein</topology>
    </subcellularLocation>
</comment>
<dbReference type="AlphaFoldDB" id="A0A6A5TRK8"/>
<feature type="region of interest" description="Disordered" evidence="9">
    <location>
        <begin position="1"/>
        <end position="38"/>
    </location>
</feature>
<feature type="transmembrane region" description="Helical" evidence="10">
    <location>
        <begin position="843"/>
        <end position="861"/>
    </location>
</feature>
<evidence type="ECO:0000256" key="2">
    <source>
        <dbReference type="ARBA" id="ARBA00007577"/>
    </source>
</evidence>
<protein>
    <submittedName>
        <fullName evidence="13">Multidrug resistance protein 1</fullName>
    </submittedName>
</protein>
<feature type="domain" description="ABC transporter" evidence="11">
    <location>
        <begin position="385"/>
        <end position="630"/>
    </location>
</feature>
<name>A0A6A5TRK8_9PLEO</name>
<dbReference type="OrthoDB" id="6500128at2759"/>
<dbReference type="Pfam" id="PF00005">
    <property type="entry name" value="ABC_tran"/>
    <property type="match status" value="2"/>
</dbReference>
<keyword evidence="7 10" id="KW-1133">Transmembrane helix</keyword>
<evidence type="ECO:0000256" key="6">
    <source>
        <dbReference type="ARBA" id="ARBA00022840"/>
    </source>
</evidence>
<dbReference type="CDD" id="cd18578">
    <property type="entry name" value="ABC_6TM_Pgp_ABCB1_D2_like"/>
    <property type="match status" value="1"/>
</dbReference>
<evidence type="ECO:0000313" key="13">
    <source>
        <dbReference type="EMBL" id="KAF1954349.1"/>
    </source>
</evidence>
<dbReference type="GO" id="GO:0005743">
    <property type="term" value="C:mitochondrial inner membrane"/>
    <property type="evidence" value="ECO:0007669"/>
    <property type="project" value="TreeGrafter"/>
</dbReference>
<feature type="domain" description="ABC transmembrane type-1" evidence="12">
    <location>
        <begin position="702"/>
        <end position="987"/>
    </location>
</feature>
<dbReference type="SUPFAM" id="SSF90123">
    <property type="entry name" value="ABC transporter transmembrane region"/>
    <property type="match status" value="2"/>
</dbReference>
<dbReference type="InterPro" id="IPR003593">
    <property type="entry name" value="AAA+_ATPase"/>
</dbReference>
<evidence type="ECO:0000256" key="5">
    <source>
        <dbReference type="ARBA" id="ARBA00022741"/>
    </source>
</evidence>
<feature type="transmembrane region" description="Helical" evidence="10">
    <location>
        <begin position="286"/>
        <end position="310"/>
    </location>
</feature>
<dbReference type="PANTHER" id="PTHR43394:SF1">
    <property type="entry name" value="ATP-BINDING CASSETTE SUB-FAMILY B MEMBER 10, MITOCHONDRIAL"/>
    <property type="match status" value="1"/>
</dbReference>
<dbReference type="FunFam" id="3.40.50.300:FF:000913">
    <property type="entry name" value="ABC multidrug transporter SitT"/>
    <property type="match status" value="1"/>
</dbReference>
<feature type="non-terminal residue" evidence="13">
    <location>
        <position position="1270"/>
    </location>
</feature>
<dbReference type="InterPro" id="IPR017871">
    <property type="entry name" value="ABC_transporter-like_CS"/>
</dbReference>
<reference evidence="13" key="1">
    <citation type="journal article" date="2020" name="Stud. Mycol.">
        <title>101 Dothideomycetes genomes: a test case for predicting lifestyles and emergence of pathogens.</title>
        <authorList>
            <person name="Haridas S."/>
            <person name="Albert R."/>
            <person name="Binder M."/>
            <person name="Bloem J."/>
            <person name="Labutti K."/>
            <person name="Salamov A."/>
            <person name="Andreopoulos B."/>
            <person name="Baker S."/>
            <person name="Barry K."/>
            <person name="Bills G."/>
            <person name="Bluhm B."/>
            <person name="Cannon C."/>
            <person name="Castanera R."/>
            <person name="Culley D."/>
            <person name="Daum C."/>
            <person name="Ezra D."/>
            <person name="Gonzalez J."/>
            <person name="Henrissat B."/>
            <person name="Kuo A."/>
            <person name="Liang C."/>
            <person name="Lipzen A."/>
            <person name="Lutzoni F."/>
            <person name="Magnuson J."/>
            <person name="Mondo S."/>
            <person name="Nolan M."/>
            <person name="Ohm R."/>
            <person name="Pangilinan J."/>
            <person name="Park H.-J."/>
            <person name="Ramirez L."/>
            <person name="Alfaro M."/>
            <person name="Sun H."/>
            <person name="Tritt A."/>
            <person name="Yoshinaga Y."/>
            <person name="Zwiers L.-H."/>
            <person name="Turgeon B."/>
            <person name="Goodwin S."/>
            <person name="Spatafora J."/>
            <person name="Crous P."/>
            <person name="Grigoriev I."/>
        </authorList>
    </citation>
    <scope>NUCLEOTIDE SEQUENCE</scope>
    <source>
        <strain evidence="13">CBS 675.92</strain>
    </source>
</reference>
<feature type="transmembrane region" description="Helical" evidence="10">
    <location>
        <begin position="55"/>
        <end position="79"/>
    </location>
</feature>
<feature type="transmembrane region" description="Helical" evidence="10">
    <location>
        <begin position="182"/>
        <end position="202"/>
    </location>
</feature>
<keyword evidence="6" id="KW-0067">ATP-binding</keyword>
<evidence type="ECO:0000259" key="11">
    <source>
        <dbReference type="PROSITE" id="PS50893"/>
    </source>
</evidence>
<feature type="transmembrane region" description="Helical" evidence="10">
    <location>
        <begin position="740"/>
        <end position="762"/>
    </location>
</feature>
<evidence type="ECO:0000256" key="3">
    <source>
        <dbReference type="ARBA" id="ARBA00022448"/>
    </source>
</evidence>
<gene>
    <name evidence="13" type="ORF">CC80DRAFT_449083</name>
</gene>
<dbReference type="SMART" id="SM00382">
    <property type="entry name" value="AAA"/>
    <property type="match status" value="2"/>
</dbReference>
<dbReference type="FunFam" id="1.20.1560.10:FF:000057">
    <property type="entry name" value="ABC multidrug transporter SitT"/>
    <property type="match status" value="1"/>
</dbReference>
<feature type="domain" description="ABC transporter" evidence="11">
    <location>
        <begin position="1025"/>
        <end position="1262"/>
    </location>
</feature>
<evidence type="ECO:0000256" key="1">
    <source>
        <dbReference type="ARBA" id="ARBA00004141"/>
    </source>
</evidence>
<organism evidence="13 14">
    <name type="scientific">Byssothecium circinans</name>
    <dbReference type="NCBI Taxonomy" id="147558"/>
    <lineage>
        <taxon>Eukaryota</taxon>
        <taxon>Fungi</taxon>
        <taxon>Dikarya</taxon>
        <taxon>Ascomycota</taxon>
        <taxon>Pezizomycotina</taxon>
        <taxon>Dothideomycetes</taxon>
        <taxon>Pleosporomycetidae</taxon>
        <taxon>Pleosporales</taxon>
        <taxon>Massarineae</taxon>
        <taxon>Massarinaceae</taxon>
        <taxon>Byssothecium</taxon>
    </lineage>
</organism>
<keyword evidence="14" id="KW-1185">Reference proteome</keyword>
<feature type="compositionally biased region" description="Basic and acidic residues" evidence="9">
    <location>
        <begin position="21"/>
        <end position="34"/>
    </location>
</feature>
<dbReference type="InterPro" id="IPR011527">
    <property type="entry name" value="ABC1_TM_dom"/>
</dbReference>
<dbReference type="Gene3D" id="1.20.1560.10">
    <property type="entry name" value="ABC transporter type 1, transmembrane domain"/>
    <property type="match status" value="1"/>
</dbReference>
<feature type="transmembrane region" description="Helical" evidence="10">
    <location>
        <begin position="926"/>
        <end position="947"/>
    </location>
</feature>
<evidence type="ECO:0000256" key="4">
    <source>
        <dbReference type="ARBA" id="ARBA00022692"/>
    </source>
</evidence>
<feature type="transmembrane region" description="Helical" evidence="10">
    <location>
        <begin position="208"/>
        <end position="227"/>
    </location>
</feature>
<dbReference type="InterPro" id="IPR003439">
    <property type="entry name" value="ABC_transporter-like_ATP-bd"/>
</dbReference>
<sequence length="1270" mass="138615">MSLQNTPEKGQSLDRAVATGSKEHAQKDAAKKTEAPSGGMSSYLRVFRYADRTSWTLNIIAFIAAIASGAILPLMNLVFGRFVTTFTRFATGAITPARYRSEINKYTLYFIYLFISKFATFYVHSLLVSIAAIRTTKALRVDFIRHTLRQNIAYFDSAESGSVTAQATTNTNHVNSGIAEKLTLTIQAISTFVTAFIIAFAVQWKLTLITICIVPSILIVSAICIGFDQKLETNMISIYAKAGQLAEEVFSTMRTVHSFWLESLLSRKYDGILVDAMKVGKKKSPVYAVLFSTEFFCIYSGYGLAFWRGIRMYASGEISQSGQVFTVILAVVVAATAMTTIAPQIITLTKAASAAEELFKTIDRKSEIDPLNDAGTTPAKCIGEIQINNVDFAYPTRLDVPVLKGFSLSVPANKTTAIVGASGSGKSTCIGLIERWYDTNSGSITLDGTPIQDLNLTWLRTNVRLVQQEPVLFSGTVFENVVSGLFGTEKANLPESEQKALVEEACKAAYADEFIGQLPKGYDTQVGERAMMLSGGQKQRLAIARSCISDPKVLLLDEATSALDPKAELKVQEALDRVSKNRTTIVIAHKLSTVRNADSIAVMAEGAVIEQGTHDELIAKGGAYAQLVRAQDLGHAEETNDAHGKEDGEEKATLIRTQTNAASMYEQATAQSSKDGVNVNLFRCILIVFWEYRHLWHNFLPLFIATIAGGCTYPAQAILFARIARAFELQGSAATDQGDFYSLMFFVVAIGNLLTFGLIGCLSNNVVQHVSRGYRLELFQLILKQDMNFFDKEENASGALASNLSGYPDSLTELLGFNVMLILINIASVLSSSILAIAVGWKLGLAIVFGALPLVVSSGYVRIRLEFKLEENTGKRFANSAALASEAVSAIRTVSSLALERHIINKYQAQLHGVARRSTKALVWTMFWYALTQSISFLAMALGFWYGGQLLSRGEYSTSQFYTVFIAVIFSGEAAAAFFSYTTSMTKAGTAANYIFWLRRQKPAVQEDPSRPPFDDGHEKGPAHMQIQDLAFAYESRPNTNVLQDVNVDVKPGQFVAFVGASGCGKSTIISLLERFYDPSSGRITCDSQTLTELCPRKYRSSISLVQQEPVLYQGSIRDNIAMGAGGDATDEQIEAATKQSNIHTFIASLPEGFNTLCGSRGTSLSGGQRQRIAISRALIRQPHLLLLDEATSALDTESEKIVQAALETAKSGRTTIAVAHRLSTIKDADCIVVFAKGKVVETGTHGELLALRGWYAEMCEGQRLDREVS</sequence>
<proteinExistence type="inferred from homology"/>
<evidence type="ECO:0000313" key="14">
    <source>
        <dbReference type="Proteomes" id="UP000800035"/>
    </source>
</evidence>
<evidence type="ECO:0000256" key="9">
    <source>
        <dbReference type="SAM" id="MobiDB-lite"/>
    </source>
</evidence>
<accession>A0A6A5TRK8</accession>
<evidence type="ECO:0000256" key="10">
    <source>
        <dbReference type="SAM" id="Phobius"/>
    </source>
</evidence>
<feature type="transmembrane region" description="Helical" evidence="10">
    <location>
        <begin position="109"/>
        <end position="133"/>
    </location>
</feature>